<gene>
    <name evidence="3" type="ORF">LAZ67_23000183</name>
</gene>
<reference evidence="3 4" key="1">
    <citation type="submission" date="2022-03" db="EMBL/GenBank/DDBJ databases">
        <title>A chromosomal length assembly of Cordylochernes scorpioides.</title>
        <authorList>
            <person name="Zeh D."/>
            <person name="Zeh J."/>
        </authorList>
    </citation>
    <scope>NUCLEOTIDE SEQUENCE [LARGE SCALE GENOMIC DNA]</scope>
    <source>
        <strain evidence="3">IN4F17</strain>
        <tissue evidence="3">Whole Body</tissue>
    </source>
</reference>
<dbReference type="PROSITE" id="PS51271">
    <property type="entry name" value="WAPL"/>
    <property type="match status" value="1"/>
</dbReference>
<dbReference type="InterPro" id="IPR039874">
    <property type="entry name" value="WAPL"/>
</dbReference>
<dbReference type="Gene3D" id="1.25.10.10">
    <property type="entry name" value="Leucine-rich Repeat Variant"/>
    <property type="match status" value="1"/>
</dbReference>
<proteinExistence type="inferred from homology"/>
<comment type="similarity">
    <text evidence="1">Belongs to the WAPL family.</text>
</comment>
<feature type="non-terminal residue" evidence="3">
    <location>
        <position position="1"/>
    </location>
</feature>
<name>A0ABY6LPR4_9ARAC</name>
<dbReference type="Pfam" id="PF07814">
    <property type="entry name" value="WAPL"/>
    <property type="match status" value="1"/>
</dbReference>
<feature type="domain" description="WAPL" evidence="2">
    <location>
        <begin position="44"/>
        <end position="483"/>
    </location>
</feature>
<dbReference type="InterPro" id="IPR016024">
    <property type="entry name" value="ARM-type_fold"/>
</dbReference>
<dbReference type="Proteomes" id="UP001235939">
    <property type="component" value="Chromosome 23"/>
</dbReference>
<dbReference type="PANTHER" id="PTHR22100:SF13">
    <property type="entry name" value="WINGS APART-LIKE PROTEIN HOMOLOG"/>
    <property type="match status" value="1"/>
</dbReference>
<evidence type="ECO:0000313" key="3">
    <source>
        <dbReference type="EMBL" id="UYV83202.1"/>
    </source>
</evidence>
<dbReference type="InterPro" id="IPR022771">
    <property type="entry name" value="WAPL_C"/>
</dbReference>
<sequence length="483" mass="54402">MVWLKNVDIRKNRRKRGRPAMSWLEGVKKTTRRSLDELRVMRYNEVFVQLFTVVKNVKQAHQCHESGETQEFNDDIEYLLESIQPANPTGARALGVLSFASKCMGPAFRIHLRAHGIIPKIFSALQDAPINADRLTMDLEASTLNLMLKLLESGSAPRDKYTERVFQLCEQLQAKGLAKHINLDDLSTASLAMETLLGMASKRAGDWFKEELRNLGGLDHIVETVGTCVRDVMPQCLPVLMPAPTEKLLKLDRCLRILESVSYKCPENQTYLTSYKQSMLIFSCVRLLKLCQQNLSSIPPLEAQLQTKDSPAWVQLTCLLSLLKLFVILTHENVHVVQAMIIMVGRSRRLLLLHTPPERRFDILVLSLGLLINLMENCEANRERLVMAKVGDLSAMQCLVELCLVRLQSAQKSEEHTDAILDGQDQQPSSTAASSLAATTQTSDLEELLTKGLCQPATGPHARWQLQTYDRDPEEILGVCQLY</sequence>
<dbReference type="InterPro" id="IPR012502">
    <property type="entry name" value="WAPL_dom"/>
</dbReference>
<dbReference type="PANTHER" id="PTHR22100">
    <property type="entry name" value="WINGS APART-LIKE PROTEIN HOMOLOG"/>
    <property type="match status" value="1"/>
</dbReference>
<dbReference type="EMBL" id="CP092885">
    <property type="protein sequence ID" value="UYV83202.1"/>
    <property type="molecule type" value="Genomic_DNA"/>
</dbReference>
<evidence type="ECO:0000313" key="4">
    <source>
        <dbReference type="Proteomes" id="UP001235939"/>
    </source>
</evidence>
<accession>A0ABY6LPR4</accession>
<organism evidence="3 4">
    <name type="scientific">Cordylochernes scorpioides</name>
    <dbReference type="NCBI Taxonomy" id="51811"/>
    <lineage>
        <taxon>Eukaryota</taxon>
        <taxon>Metazoa</taxon>
        <taxon>Ecdysozoa</taxon>
        <taxon>Arthropoda</taxon>
        <taxon>Chelicerata</taxon>
        <taxon>Arachnida</taxon>
        <taxon>Pseudoscorpiones</taxon>
        <taxon>Cheliferoidea</taxon>
        <taxon>Chernetidae</taxon>
        <taxon>Cordylochernes</taxon>
    </lineage>
</organism>
<evidence type="ECO:0000259" key="2">
    <source>
        <dbReference type="PROSITE" id="PS51271"/>
    </source>
</evidence>
<evidence type="ECO:0000256" key="1">
    <source>
        <dbReference type="ARBA" id="ARBA00006854"/>
    </source>
</evidence>
<protein>
    <submittedName>
        <fullName evidence="3">WAPAL</fullName>
    </submittedName>
</protein>
<keyword evidence="4" id="KW-1185">Reference proteome</keyword>
<dbReference type="InterPro" id="IPR011989">
    <property type="entry name" value="ARM-like"/>
</dbReference>
<dbReference type="SUPFAM" id="SSF48371">
    <property type="entry name" value="ARM repeat"/>
    <property type="match status" value="1"/>
</dbReference>